<organism evidence="2 3">
    <name type="scientific">Lysinibacillus halotolerans</name>
    <dbReference type="NCBI Taxonomy" id="1368476"/>
    <lineage>
        <taxon>Bacteria</taxon>
        <taxon>Bacillati</taxon>
        <taxon>Bacillota</taxon>
        <taxon>Bacilli</taxon>
        <taxon>Bacillales</taxon>
        <taxon>Bacillaceae</taxon>
        <taxon>Lysinibacillus</taxon>
    </lineage>
</organism>
<gene>
    <name evidence="2" type="ORF">EC501_16695</name>
</gene>
<sequence length="212" mass="24818">MLWLIYEDYIKQDVRTTYFVKYLKWHVWVISISLLIITLYCLFKFYLSLNGWILFASCIFAAITGSYFGNELKKSVLGNVGDGKDIFDHNIISIRNILKRHNISHIEQIDLLINQINEELPELKMSEKVLKAFYTISTALLLPIITLMIKWLLNYNNEGVEIVIILVLISLAILGIFYIIKPLLEEILDSPYRKMSKLKRILEDIKLVDFLK</sequence>
<evidence type="ECO:0000313" key="2">
    <source>
        <dbReference type="EMBL" id="RNC96324.1"/>
    </source>
</evidence>
<comment type="caution">
    <text evidence="2">The sequence shown here is derived from an EMBL/GenBank/DDBJ whole genome shotgun (WGS) entry which is preliminary data.</text>
</comment>
<feature type="transmembrane region" description="Helical" evidence="1">
    <location>
        <begin position="159"/>
        <end position="180"/>
    </location>
</feature>
<dbReference type="RefSeq" id="WP_122973481.1">
    <property type="nucleotide sequence ID" value="NZ_RHLQ01000063.1"/>
</dbReference>
<reference evidence="2 3" key="1">
    <citation type="journal article" date="2014" name="Int. J. Syst. Evol. Microbiol.">
        <title>Lysinibacillus halotolerans sp. nov., isolated from saline-alkaline soil.</title>
        <authorList>
            <person name="Kong D."/>
            <person name="Wang Y."/>
            <person name="Zhao B."/>
            <person name="Li Y."/>
            <person name="Song J."/>
            <person name="Zhai Y."/>
            <person name="Zhang C."/>
            <person name="Wang H."/>
            <person name="Chen X."/>
            <person name="Zhao B."/>
            <person name="Ruan Z."/>
        </authorList>
    </citation>
    <scope>NUCLEOTIDE SEQUENCE [LARGE SCALE GENOMIC DNA]</scope>
    <source>
        <strain evidence="2 3">MCCC 1A12703</strain>
    </source>
</reference>
<keyword evidence="1" id="KW-1133">Transmembrane helix</keyword>
<keyword evidence="3" id="KW-1185">Reference proteome</keyword>
<protein>
    <submittedName>
        <fullName evidence="2">Uncharacterized protein</fullName>
    </submittedName>
</protein>
<proteinExistence type="predicted"/>
<dbReference type="Proteomes" id="UP000279909">
    <property type="component" value="Unassembled WGS sequence"/>
</dbReference>
<name>A0A3M8H2P7_9BACI</name>
<accession>A0A3M8H2P7</accession>
<dbReference type="EMBL" id="RHLQ01000063">
    <property type="protein sequence ID" value="RNC96324.1"/>
    <property type="molecule type" value="Genomic_DNA"/>
</dbReference>
<keyword evidence="1" id="KW-0812">Transmembrane</keyword>
<dbReference type="OrthoDB" id="2987399at2"/>
<keyword evidence="1" id="KW-0472">Membrane</keyword>
<evidence type="ECO:0000313" key="3">
    <source>
        <dbReference type="Proteomes" id="UP000279909"/>
    </source>
</evidence>
<dbReference type="AlphaFoldDB" id="A0A3M8H2P7"/>
<evidence type="ECO:0000256" key="1">
    <source>
        <dbReference type="SAM" id="Phobius"/>
    </source>
</evidence>
<feature type="transmembrane region" description="Helical" evidence="1">
    <location>
        <begin position="25"/>
        <end position="46"/>
    </location>
</feature>
<feature type="transmembrane region" description="Helical" evidence="1">
    <location>
        <begin position="132"/>
        <end position="153"/>
    </location>
</feature>
<feature type="transmembrane region" description="Helical" evidence="1">
    <location>
        <begin position="52"/>
        <end position="69"/>
    </location>
</feature>